<keyword evidence="3" id="KW-1185">Reference proteome</keyword>
<keyword evidence="1" id="KW-0472">Membrane</keyword>
<evidence type="ECO:0000313" key="3">
    <source>
        <dbReference type="Proteomes" id="UP000660247"/>
    </source>
</evidence>
<organism evidence="2 3">
    <name type="scientific">Todus mexicanus</name>
    <name type="common">Puerto Rican tody</name>
    <dbReference type="NCBI Taxonomy" id="135184"/>
    <lineage>
        <taxon>Eukaryota</taxon>
        <taxon>Metazoa</taxon>
        <taxon>Chordata</taxon>
        <taxon>Craniata</taxon>
        <taxon>Vertebrata</taxon>
        <taxon>Euteleostomi</taxon>
        <taxon>Archelosauria</taxon>
        <taxon>Archosauria</taxon>
        <taxon>Dinosauria</taxon>
        <taxon>Saurischia</taxon>
        <taxon>Theropoda</taxon>
        <taxon>Coelurosauria</taxon>
        <taxon>Aves</taxon>
        <taxon>Neognathae</taxon>
        <taxon>Neoaves</taxon>
        <taxon>Telluraves</taxon>
        <taxon>Coraciimorphae</taxon>
        <taxon>Coraciiformes</taxon>
        <taxon>Todidae</taxon>
        <taxon>Todus</taxon>
    </lineage>
</organism>
<evidence type="ECO:0000313" key="2">
    <source>
        <dbReference type="EMBL" id="NWI69587.1"/>
    </source>
</evidence>
<keyword evidence="1" id="KW-1133">Transmembrane helix</keyword>
<accession>A0A851DQW8</accession>
<dbReference type="OrthoDB" id="9310300at2759"/>
<feature type="non-terminal residue" evidence="2">
    <location>
        <position position="93"/>
    </location>
</feature>
<keyword evidence="1" id="KW-0812">Transmembrane</keyword>
<sequence length="93" mass="10661">MCSAETVGCFPVLVNILSNTFLRLFNSTERIRVWSEPFHTMQNPEVKSGIFYFCLGHMLILVAGLSPQFAMSSREDYKVKSRSCKWSDTRSEC</sequence>
<reference evidence="2" key="1">
    <citation type="submission" date="2019-10" db="EMBL/GenBank/DDBJ databases">
        <title>Bird 10,000 Genomes (B10K) Project - Family phase.</title>
        <authorList>
            <person name="Zhang G."/>
        </authorList>
    </citation>
    <scope>NUCLEOTIDE SEQUENCE</scope>
    <source>
        <strain evidence="2">B10K-DU-002-69</strain>
        <tissue evidence="2">Muscle</tissue>
    </source>
</reference>
<evidence type="ECO:0000256" key="1">
    <source>
        <dbReference type="SAM" id="Phobius"/>
    </source>
</evidence>
<name>A0A851DQW8_TODME</name>
<feature type="transmembrane region" description="Helical" evidence="1">
    <location>
        <begin position="50"/>
        <end position="70"/>
    </location>
</feature>
<protein>
    <submittedName>
        <fullName evidence="2">ABCA6 protein</fullName>
    </submittedName>
</protein>
<feature type="non-terminal residue" evidence="2">
    <location>
        <position position="1"/>
    </location>
</feature>
<dbReference type="Proteomes" id="UP000660247">
    <property type="component" value="Unassembled WGS sequence"/>
</dbReference>
<gene>
    <name evidence="2" type="primary">Abca6</name>
    <name evidence="2" type="ORF">TODMEX_R11263</name>
</gene>
<dbReference type="EMBL" id="WEIS01081652">
    <property type="protein sequence ID" value="NWI69587.1"/>
    <property type="molecule type" value="Genomic_DNA"/>
</dbReference>
<comment type="caution">
    <text evidence="2">The sequence shown here is derived from an EMBL/GenBank/DDBJ whole genome shotgun (WGS) entry which is preliminary data.</text>
</comment>
<dbReference type="AlphaFoldDB" id="A0A851DQW8"/>
<proteinExistence type="predicted"/>